<evidence type="ECO:0000256" key="5">
    <source>
        <dbReference type="ARBA" id="ARBA00022741"/>
    </source>
</evidence>
<dbReference type="InterPro" id="IPR014721">
    <property type="entry name" value="Ribsml_uS5_D2-typ_fold_subgr"/>
</dbReference>
<evidence type="ECO:0000256" key="10">
    <source>
        <dbReference type="SAM" id="MobiDB-lite"/>
    </source>
</evidence>
<evidence type="ECO:0000256" key="1">
    <source>
        <dbReference type="ARBA" id="ARBA00009684"/>
    </source>
</evidence>
<organism evidence="13 14">
    <name type="scientific">Arthrobacter russicus</name>
    <dbReference type="NCBI Taxonomy" id="172040"/>
    <lineage>
        <taxon>Bacteria</taxon>
        <taxon>Bacillati</taxon>
        <taxon>Actinomycetota</taxon>
        <taxon>Actinomycetes</taxon>
        <taxon>Micrococcales</taxon>
        <taxon>Micrococcaceae</taxon>
        <taxon>Arthrobacter</taxon>
    </lineage>
</organism>
<dbReference type="Proteomes" id="UP001185069">
    <property type="component" value="Unassembled WGS sequence"/>
</dbReference>
<dbReference type="InterPro" id="IPR036554">
    <property type="entry name" value="GHMP_kinase_C_sf"/>
</dbReference>
<dbReference type="SUPFAM" id="SSF54211">
    <property type="entry name" value="Ribosomal protein S5 domain 2-like"/>
    <property type="match status" value="1"/>
</dbReference>
<comment type="caution">
    <text evidence="13">The sequence shown here is derived from an EMBL/GenBank/DDBJ whole genome shotgun (WGS) entry which is preliminary data.</text>
</comment>
<evidence type="ECO:0000256" key="3">
    <source>
        <dbReference type="ARBA" id="ARBA00017473"/>
    </source>
</evidence>
<evidence type="ECO:0000256" key="9">
    <source>
        <dbReference type="HAMAP-Rule" id="MF_00061"/>
    </source>
</evidence>
<evidence type="ECO:0000256" key="7">
    <source>
        <dbReference type="ARBA" id="ARBA00022840"/>
    </source>
</evidence>
<keyword evidence="6 9" id="KW-0418">Kinase</keyword>
<keyword evidence="4 9" id="KW-0808">Transferase</keyword>
<keyword evidence="7 9" id="KW-0067">ATP-binding</keyword>
<evidence type="ECO:0000313" key="14">
    <source>
        <dbReference type="Proteomes" id="UP001185069"/>
    </source>
</evidence>
<evidence type="ECO:0000256" key="2">
    <source>
        <dbReference type="ARBA" id="ARBA00012052"/>
    </source>
</evidence>
<comment type="catalytic activity">
    <reaction evidence="9">
        <text>4-CDP-2-C-methyl-D-erythritol + ATP = 4-CDP-2-C-methyl-D-erythritol 2-phosphate + ADP + H(+)</text>
        <dbReference type="Rhea" id="RHEA:18437"/>
        <dbReference type="ChEBI" id="CHEBI:15378"/>
        <dbReference type="ChEBI" id="CHEBI:30616"/>
        <dbReference type="ChEBI" id="CHEBI:57823"/>
        <dbReference type="ChEBI" id="CHEBI:57919"/>
        <dbReference type="ChEBI" id="CHEBI:456216"/>
        <dbReference type="EC" id="2.7.1.148"/>
    </reaction>
</comment>
<evidence type="ECO:0000256" key="4">
    <source>
        <dbReference type="ARBA" id="ARBA00022679"/>
    </source>
</evidence>
<dbReference type="InterPro" id="IPR004424">
    <property type="entry name" value="IspE"/>
</dbReference>
<accession>A0ABU1JCB7</accession>
<evidence type="ECO:0000256" key="8">
    <source>
        <dbReference type="ARBA" id="ARBA00032554"/>
    </source>
</evidence>
<gene>
    <name evidence="9" type="primary">ispE</name>
    <name evidence="13" type="ORF">JOE69_001265</name>
</gene>
<dbReference type="InterPro" id="IPR006204">
    <property type="entry name" value="GHMP_kinase_N_dom"/>
</dbReference>
<dbReference type="Gene3D" id="3.30.70.890">
    <property type="entry name" value="GHMP kinase, C-terminal domain"/>
    <property type="match status" value="1"/>
</dbReference>
<comment type="function">
    <text evidence="9">Catalyzes the phosphorylation of the position 2 hydroxy group of 4-diphosphocytidyl-2C-methyl-D-erythritol.</text>
</comment>
<evidence type="ECO:0000259" key="12">
    <source>
        <dbReference type="Pfam" id="PF08544"/>
    </source>
</evidence>
<reference evidence="13 14" key="1">
    <citation type="submission" date="2023-07" db="EMBL/GenBank/DDBJ databases">
        <title>Sequencing the genomes of 1000 actinobacteria strains.</title>
        <authorList>
            <person name="Klenk H.-P."/>
        </authorList>
    </citation>
    <scope>NUCLEOTIDE SEQUENCE [LARGE SCALE GENOMIC DNA]</scope>
    <source>
        <strain evidence="13 14">DSM 14555</strain>
    </source>
</reference>
<dbReference type="EC" id="2.7.1.148" evidence="2 9"/>
<dbReference type="PANTHER" id="PTHR43527">
    <property type="entry name" value="4-DIPHOSPHOCYTIDYL-2-C-METHYL-D-ERYTHRITOL KINASE, CHLOROPLASTIC"/>
    <property type="match status" value="1"/>
</dbReference>
<feature type="active site" evidence="9">
    <location>
        <position position="161"/>
    </location>
</feature>
<dbReference type="NCBIfam" id="NF002870">
    <property type="entry name" value="PRK03188.1"/>
    <property type="match status" value="1"/>
</dbReference>
<dbReference type="InterPro" id="IPR020568">
    <property type="entry name" value="Ribosomal_Su5_D2-typ_SF"/>
</dbReference>
<name>A0ABU1JCB7_9MICC</name>
<protein>
    <recommendedName>
        <fullName evidence="3 9">4-diphosphocytidyl-2-C-methyl-D-erythritol kinase</fullName>
        <shortName evidence="9">CMK</shortName>
        <ecNumber evidence="2 9">2.7.1.148</ecNumber>
    </recommendedName>
    <alternativeName>
        <fullName evidence="8 9">4-(cytidine-5'-diphospho)-2-C-methyl-D-erythritol kinase</fullName>
    </alternativeName>
</protein>
<comment type="similarity">
    <text evidence="1 9">Belongs to the GHMP kinase family. IspE subfamily.</text>
</comment>
<dbReference type="Gene3D" id="3.30.230.10">
    <property type="match status" value="1"/>
</dbReference>
<feature type="region of interest" description="Disordered" evidence="10">
    <location>
        <begin position="1"/>
        <end position="20"/>
    </location>
</feature>
<feature type="domain" description="GHMP kinase N-terminal" evidence="11">
    <location>
        <begin position="91"/>
        <end position="169"/>
    </location>
</feature>
<dbReference type="PIRSF" id="PIRSF010376">
    <property type="entry name" value="IspE"/>
    <property type="match status" value="1"/>
</dbReference>
<dbReference type="GO" id="GO:0050515">
    <property type="term" value="F:4-(cytidine 5'-diphospho)-2-C-methyl-D-erythritol kinase activity"/>
    <property type="evidence" value="ECO:0007669"/>
    <property type="project" value="UniProtKB-EC"/>
</dbReference>
<dbReference type="Pfam" id="PF08544">
    <property type="entry name" value="GHMP_kinases_C"/>
    <property type="match status" value="1"/>
</dbReference>
<evidence type="ECO:0000259" key="11">
    <source>
        <dbReference type="Pfam" id="PF00288"/>
    </source>
</evidence>
<sequence length="327" mass="33505">MTPSRATSEGGPPSRSRTVRAKAPGKLNVSFSVGPLREDGYHSVASAYLAVSLYEEVSATSVDGDGITVSLRATDAPSVPFAESMPLDERNLAVRAARLMADVTEKPTGLHLEITKRVPVAGGMGGGSADAAATLLACDALWGSGLSREELAHLAAELGADVPFALLGGAAVGLGIGDELTPALAPGPLHWALVLADFGLSTPTVFSALDRLRAARGKTPEEPDGVDPRILQALRSGDAEALAAVLRNDLQPAALKLAPQLADVIDQGAEYGALASLVSGSGPTVAMLARDEEHAIELADRLAEAGQNSLAVHSPVHGAKIVSDLTR</sequence>
<feature type="binding site" evidence="9">
    <location>
        <begin position="119"/>
        <end position="129"/>
    </location>
    <ligand>
        <name>ATP</name>
        <dbReference type="ChEBI" id="CHEBI:30616"/>
    </ligand>
</feature>
<comment type="pathway">
    <text evidence="9">Isoprenoid biosynthesis; isopentenyl diphosphate biosynthesis via DXP pathway; isopentenyl diphosphate from 1-deoxy-D-xylulose 5-phosphate: step 3/6.</text>
</comment>
<dbReference type="Pfam" id="PF00288">
    <property type="entry name" value="GHMP_kinases_N"/>
    <property type="match status" value="1"/>
</dbReference>
<dbReference type="NCBIfam" id="TIGR00154">
    <property type="entry name" value="ispE"/>
    <property type="match status" value="1"/>
</dbReference>
<dbReference type="EMBL" id="JAVDQF010000001">
    <property type="protein sequence ID" value="MDR6269027.1"/>
    <property type="molecule type" value="Genomic_DNA"/>
</dbReference>
<evidence type="ECO:0000313" key="13">
    <source>
        <dbReference type="EMBL" id="MDR6269027.1"/>
    </source>
</evidence>
<keyword evidence="9" id="KW-0414">Isoprene biosynthesis</keyword>
<dbReference type="InterPro" id="IPR013750">
    <property type="entry name" value="GHMP_kinase_C_dom"/>
</dbReference>
<feature type="domain" description="GHMP kinase C-terminal" evidence="12">
    <location>
        <begin position="231"/>
        <end position="306"/>
    </location>
</feature>
<dbReference type="HAMAP" id="MF_00061">
    <property type="entry name" value="IspE"/>
    <property type="match status" value="1"/>
</dbReference>
<proteinExistence type="inferred from homology"/>
<feature type="active site" evidence="9">
    <location>
        <position position="26"/>
    </location>
</feature>
<keyword evidence="5 9" id="KW-0547">Nucleotide-binding</keyword>
<dbReference type="SUPFAM" id="SSF55060">
    <property type="entry name" value="GHMP Kinase, C-terminal domain"/>
    <property type="match status" value="1"/>
</dbReference>
<dbReference type="RefSeq" id="WP_296363928.1">
    <property type="nucleotide sequence ID" value="NZ_BAAAHY010000001.1"/>
</dbReference>
<evidence type="ECO:0000256" key="6">
    <source>
        <dbReference type="ARBA" id="ARBA00022777"/>
    </source>
</evidence>
<dbReference type="PANTHER" id="PTHR43527:SF2">
    <property type="entry name" value="4-DIPHOSPHOCYTIDYL-2-C-METHYL-D-ERYTHRITOL KINASE, CHLOROPLASTIC"/>
    <property type="match status" value="1"/>
</dbReference>
<keyword evidence="14" id="KW-1185">Reference proteome</keyword>